<dbReference type="GO" id="GO:0017080">
    <property type="term" value="F:sodium channel regulator activity"/>
    <property type="evidence" value="ECO:0007669"/>
    <property type="project" value="TreeGrafter"/>
</dbReference>
<feature type="region of interest" description="Disordered" evidence="1">
    <location>
        <begin position="281"/>
        <end position="312"/>
    </location>
</feature>
<proteinExistence type="predicted"/>
<dbReference type="VEuPathDB" id="VectorBase:PPAPM1_004080"/>
<dbReference type="Proteomes" id="UP000092462">
    <property type="component" value="Unassembled WGS sequence"/>
</dbReference>
<dbReference type="VEuPathDB" id="VectorBase:PPAI008209"/>
<keyword evidence="2" id="KW-1133">Transmembrane helix</keyword>
<keyword evidence="2" id="KW-0472">Membrane</keyword>
<dbReference type="GO" id="GO:0005886">
    <property type="term" value="C:plasma membrane"/>
    <property type="evidence" value="ECO:0007669"/>
    <property type="project" value="TreeGrafter"/>
</dbReference>
<evidence type="ECO:0000256" key="1">
    <source>
        <dbReference type="SAM" id="MobiDB-lite"/>
    </source>
</evidence>
<evidence type="ECO:0000313" key="3">
    <source>
        <dbReference type="EnsemblMetazoa" id="PPAI008209-PA"/>
    </source>
</evidence>
<reference evidence="3" key="1">
    <citation type="submission" date="2022-08" db="UniProtKB">
        <authorList>
            <consortium name="EnsemblMetazoa"/>
        </authorList>
    </citation>
    <scope>IDENTIFICATION</scope>
    <source>
        <strain evidence="3">Israel</strain>
    </source>
</reference>
<protein>
    <submittedName>
        <fullName evidence="3">Uncharacterized protein</fullName>
    </submittedName>
</protein>
<feature type="transmembrane region" description="Helical" evidence="2">
    <location>
        <begin position="237"/>
        <end position="262"/>
    </location>
</feature>
<dbReference type="EnsemblMetazoa" id="PPAI008209-RA">
    <property type="protein sequence ID" value="PPAI008209-PA"/>
    <property type="gene ID" value="PPAI008209"/>
</dbReference>
<dbReference type="GO" id="GO:0002028">
    <property type="term" value="P:regulation of sodium ion transport"/>
    <property type="evidence" value="ECO:0007669"/>
    <property type="project" value="TreeGrafter"/>
</dbReference>
<dbReference type="AlphaFoldDB" id="A0A1B0EZP7"/>
<sequence length="383" mass="42824">MSDLYECHYGRADGVTIDAEKDNMKLNGFFYCKGSNCTKIKRAFSCDRFCPKITTPSINVFIMHNDSLTTADCEVALATNEAHGPEPGVRIDPTRFWNESQGAVLTSCLDAVRTQDGRIEAFDCLNGTLLPEEQIPHPWMNFTVFWKIYENSSIPVDMDQRFLPRQSSVTIYNSSKLFINLEGCVNTLKGECKQFLATHGSDGDNNTAQARFPCYYHKNSSTFVVARFDLQKTWKELMIAVIVPTSLFVISLITLCIITQSVRVGDDAKMRCKYCIDGSDQEDSAGMASKRRYAPEDAPNMAPSVSQQSNPTELNSISFDCGQSSTKSLIPMSPCSEKGSKRFAETLEKCCESSLTEDPPQISVEQVTLEEEKQKEDKPLMIL</sequence>
<name>A0A1B0EZP7_PHLPP</name>
<accession>A0A1B0EZP7</accession>
<dbReference type="PANTHER" id="PTHR12335">
    <property type="entry name" value="TIPE PROTEIN TEMPERATURE-INDUCED PARALYTIC E"/>
    <property type="match status" value="1"/>
</dbReference>
<dbReference type="PANTHER" id="PTHR12335:SF3">
    <property type="entry name" value="IP11896P"/>
    <property type="match status" value="1"/>
</dbReference>
<keyword evidence="4" id="KW-1185">Reference proteome</keyword>
<dbReference type="EMBL" id="AJVK01034709">
    <property type="status" value="NOT_ANNOTATED_CDS"/>
    <property type="molecule type" value="Genomic_DNA"/>
</dbReference>
<keyword evidence="2" id="KW-0812">Transmembrane</keyword>
<feature type="compositionally biased region" description="Polar residues" evidence="1">
    <location>
        <begin position="303"/>
        <end position="312"/>
    </location>
</feature>
<dbReference type="InterPro" id="IPR031578">
    <property type="entry name" value="TipE"/>
</dbReference>
<dbReference type="EMBL" id="AJVK01034708">
    <property type="status" value="NOT_ANNOTATED_CDS"/>
    <property type="molecule type" value="Genomic_DNA"/>
</dbReference>
<organism evidence="3 4">
    <name type="scientific">Phlebotomus papatasi</name>
    <name type="common">Sandfly</name>
    <dbReference type="NCBI Taxonomy" id="29031"/>
    <lineage>
        <taxon>Eukaryota</taxon>
        <taxon>Metazoa</taxon>
        <taxon>Ecdysozoa</taxon>
        <taxon>Arthropoda</taxon>
        <taxon>Hexapoda</taxon>
        <taxon>Insecta</taxon>
        <taxon>Pterygota</taxon>
        <taxon>Neoptera</taxon>
        <taxon>Endopterygota</taxon>
        <taxon>Diptera</taxon>
        <taxon>Nematocera</taxon>
        <taxon>Psychodoidea</taxon>
        <taxon>Psychodidae</taxon>
        <taxon>Phlebotomus</taxon>
        <taxon>Phlebotomus</taxon>
    </lineage>
</organism>
<evidence type="ECO:0000256" key="2">
    <source>
        <dbReference type="SAM" id="Phobius"/>
    </source>
</evidence>
<evidence type="ECO:0000313" key="4">
    <source>
        <dbReference type="Proteomes" id="UP000092462"/>
    </source>
</evidence>